<feature type="region of interest" description="Disordered" evidence="4">
    <location>
        <begin position="96"/>
        <end position="161"/>
    </location>
</feature>
<dbReference type="EMBL" id="GECZ01028415">
    <property type="protein sequence ID" value="JAS41354.1"/>
    <property type="molecule type" value="Transcribed_RNA"/>
</dbReference>
<feature type="compositionally biased region" description="Basic and acidic residues" evidence="4">
    <location>
        <begin position="1799"/>
        <end position="1817"/>
    </location>
</feature>
<dbReference type="SUPFAM" id="SSF48371">
    <property type="entry name" value="ARM repeat"/>
    <property type="match status" value="2"/>
</dbReference>
<dbReference type="Gene3D" id="1.25.10.10">
    <property type="entry name" value="Leucine-rich Repeat Variant"/>
    <property type="match status" value="1"/>
</dbReference>
<organism evidence="5">
    <name type="scientific">Cuerna arida</name>
    <dbReference type="NCBI Taxonomy" id="1464854"/>
    <lineage>
        <taxon>Eukaryota</taxon>
        <taxon>Metazoa</taxon>
        <taxon>Ecdysozoa</taxon>
        <taxon>Arthropoda</taxon>
        <taxon>Hexapoda</taxon>
        <taxon>Insecta</taxon>
        <taxon>Pterygota</taxon>
        <taxon>Neoptera</taxon>
        <taxon>Paraneoptera</taxon>
        <taxon>Hemiptera</taxon>
        <taxon>Auchenorrhyncha</taxon>
        <taxon>Membracoidea</taxon>
        <taxon>Cicadellidae</taxon>
        <taxon>Cicadellinae</taxon>
        <taxon>Proconiini</taxon>
        <taxon>Cuerna</taxon>
    </lineage>
</organism>
<feature type="region of interest" description="Disordered" evidence="4">
    <location>
        <begin position="29"/>
        <end position="50"/>
    </location>
</feature>
<dbReference type="GO" id="GO:0007389">
    <property type="term" value="P:pattern specification process"/>
    <property type="evidence" value="ECO:0007669"/>
    <property type="project" value="TreeGrafter"/>
</dbReference>
<dbReference type="PROSITE" id="PS50176">
    <property type="entry name" value="ARM_REPEAT"/>
    <property type="match status" value="3"/>
</dbReference>
<sequence>MTLPVSSYEELLNRVRSLTQETRQLQRQLDSPLLDHNDNERLTNNWESSSSSWSYSHRVERSATMHASDPPQLPDPNVLNNGGAVLARLLSWPNKEEVTASEAKEQDEKRTTPETSVTMSPGDPTHKWAPTEFNLWHSVGPATNKQSSSQEEVSMGPRSYSQHQLGAKVEMVYSLLSMLGTHDRDEMTRTLLAMSSSPESCIAMKQSGCLPLLVQLVHGGQESKSVRKCAAQALHNLVHCHTDDKRGRREARVLRLIEQIQEYCGNITSPQPLEQEDAHPGVAIAALMKLSFDEEHRHAMCQLGAVQAIAALIQIDNEIHGSDSNNSSCVTVRRYAGMALTNLTFGDCNNKALLCSMRGFLAALVAQLQSPSEDLRQVTASVLRNLSWRADTHSKQALRQVNACTALMLTAMDVKKESTMKSILSALWNLSSHCNMNKADICAVKGALQYLVEMLRYQDAPSKTLAIVENAGGILRNISSHIAVREDYRGILREHNCIPLLLQQLKSASLTVVSNACGTLWNLSALSAQDQRTLWDLGAVPMLRSLVHSKHKMISMGSAAALKNLLAAMPEADIMDRASRGMPTLLVRKRRALEQELDTTLAETCDNIEPVERWDSRESVTSTQSDNIFDRNRTICHRSGSLQLGQGQRVKETEEKPQPEALMERLTLEETPLTSDQPVNYSLKYTEQETPPIADQTEQPVNYSLKYPEDSKCGGGTEQRERVERVVFSSSAQDYAETDLDQPTDYSLKYSETAEQAEVDQPSGDSTVYAETDLDQPTDYSLRYAEEDTEKPKTYCTEGTPYNFSTATSLSDLLTPDTNNKSLEAKSGGLSPVGSLTHDDNIVSVPIPSQVKEESREGKVVTFETPLMFSRCSSLGSLSSCEPPDDRSSVVSEFSRMTSGMVSPSELPDSPTQTVPPSPHCVKPPVPLPAVKPVSVFEERVSVFKEESTPVQFSTATSLSDLTFEDEQPMEPVSKSELQLLKQAPCDPTNELAPVDEEEDEDMLAACINIGMQHSNRRSVVGKATPVVRCVPTQRPSGIPRSTGIPVKTPAASPAKPVHIPDSEVLGDSTTIFRTEDTPANISHATSHSDLSNLCALSDDSDHDNILAECIQSGMPQARLTPNSTLKKPAKVATVLPMPVKQSLLPHRQSQPPLSPVVTKAVQPITPRLKTTDSNEVTYSENIIDANTKPERCRLMSPIPDDRSSPLSSLEPDVEEAVTVLSRQPSVGSLTDWTEDQVSLSEQVLLEQCITSGMPKTKNGINPSVGTTPADVDARHAESSDRDIMKESGDTWNEDTSPTFPSISLTAPLITSYKSLEEDPIKPEIQTDSRIIQLEAGKVGIISHLELESSLTSVDLELVRPPSCMGSLLSLTASVSEADKRKHTQRSLLARRALHTTTDNSLSWQNLDSIRPPEGMDEVLELENSILSCASLTSEVADSPAVSPANSVSEDVTLAETDQPSSLTPRLTPKMKRQMLKDRFNTYTITGDKSSRDSSLDADINLDSEGGEPQTELAEQKSPGKPKKLTPKQKRLADKERFRTRTLGDQQIPVPLSPREKRLADKDRFRTQTLEGPAVISSESQPEILTTVVQETAVNDEAIALQDCESEEEREFANEDEKSDDDKPKPIVVKPAEVKSIRGRKKARSHIPVVNRSPANKSKSPKPPAPLQRQGTFTKDEPPTPPVSSGIPVYSNVKKQIPVKTGLKKKTTNIATPTTTASTQAKKVATSVGRGRAGSLPRSDPPQKATGVRSSKSNQSLKSETLGSNTSLSSGGARWNSNSSLNTPGGKKEATSKIASLWKKVEDSKKKKEAEGKDKRVWIGPNATHPHSKQAV</sequence>
<feature type="region of interest" description="Disordered" evidence="4">
    <location>
        <begin position="1484"/>
        <end position="1562"/>
    </location>
</feature>
<feature type="region of interest" description="Disordered" evidence="4">
    <location>
        <begin position="753"/>
        <end position="779"/>
    </location>
</feature>
<feature type="compositionally biased region" description="Polar residues" evidence="4">
    <location>
        <begin position="1444"/>
        <end position="1465"/>
    </location>
</feature>
<dbReference type="FunFam" id="1.25.10.10:FF:000305">
    <property type="entry name" value="Adenomatous polyposis coli"/>
    <property type="match status" value="1"/>
</dbReference>
<evidence type="ECO:0000256" key="2">
    <source>
        <dbReference type="ARBA" id="ARBA00022687"/>
    </source>
</evidence>
<evidence type="ECO:0000256" key="1">
    <source>
        <dbReference type="ARBA" id="ARBA00009051"/>
    </source>
</evidence>
<feature type="region of interest" description="Disordered" evidence="4">
    <location>
        <begin position="1032"/>
        <end position="1060"/>
    </location>
</feature>
<dbReference type="GO" id="GO:0030877">
    <property type="term" value="C:beta-catenin destruction complex"/>
    <property type="evidence" value="ECO:0007669"/>
    <property type="project" value="TreeGrafter"/>
</dbReference>
<feature type="compositionally biased region" description="Polar residues" evidence="4">
    <location>
        <begin position="1290"/>
        <end position="1300"/>
    </location>
</feature>
<feature type="repeat" description="ARM" evidence="3">
    <location>
        <begin position="446"/>
        <end position="481"/>
    </location>
</feature>
<evidence type="ECO:0000313" key="5">
    <source>
        <dbReference type="EMBL" id="JAS41354.1"/>
    </source>
</evidence>
<dbReference type="GO" id="GO:0007026">
    <property type="term" value="P:negative regulation of microtubule depolymerization"/>
    <property type="evidence" value="ECO:0007669"/>
    <property type="project" value="TreeGrafter"/>
</dbReference>
<dbReference type="SMART" id="SM00185">
    <property type="entry name" value="ARM"/>
    <property type="match status" value="7"/>
</dbReference>
<evidence type="ECO:0000256" key="4">
    <source>
        <dbReference type="SAM" id="MobiDB-lite"/>
    </source>
</evidence>
<dbReference type="GO" id="GO:0008017">
    <property type="term" value="F:microtubule binding"/>
    <property type="evidence" value="ECO:0007669"/>
    <property type="project" value="TreeGrafter"/>
</dbReference>
<dbReference type="GO" id="GO:0016055">
    <property type="term" value="P:Wnt signaling pathway"/>
    <property type="evidence" value="ECO:0007669"/>
    <property type="project" value="UniProtKB-KW"/>
</dbReference>
<dbReference type="GO" id="GO:0090090">
    <property type="term" value="P:negative regulation of canonical Wnt signaling pathway"/>
    <property type="evidence" value="ECO:0007669"/>
    <property type="project" value="TreeGrafter"/>
</dbReference>
<dbReference type="GO" id="GO:0001708">
    <property type="term" value="P:cell fate specification"/>
    <property type="evidence" value="ECO:0007669"/>
    <property type="project" value="TreeGrafter"/>
</dbReference>
<dbReference type="InterPro" id="IPR011989">
    <property type="entry name" value="ARM-like"/>
</dbReference>
<feature type="compositionally biased region" description="Polar residues" evidence="4">
    <location>
        <begin position="1748"/>
        <end position="1758"/>
    </location>
</feature>
<feature type="repeat" description="ARM" evidence="3">
    <location>
        <begin position="208"/>
        <end position="237"/>
    </location>
</feature>
<feature type="region of interest" description="Disordered" evidence="4">
    <location>
        <begin position="1598"/>
        <end position="1832"/>
    </location>
</feature>
<name>A0A1B6ETN9_9HEMI</name>
<dbReference type="Pfam" id="PF05923">
    <property type="entry name" value="APC_r"/>
    <property type="match status" value="3"/>
</dbReference>
<dbReference type="PANTHER" id="PTHR12607:SF12">
    <property type="entry name" value="APC-LIKE, ISOFORM A-RELATED"/>
    <property type="match status" value="1"/>
</dbReference>
<dbReference type="PANTHER" id="PTHR12607">
    <property type="entry name" value="ADENOMATOUS POLYPOSIS COLI PROTEIN FAMILY"/>
    <property type="match status" value="1"/>
</dbReference>
<feature type="compositionally biased region" description="Basic and acidic residues" evidence="4">
    <location>
        <begin position="1272"/>
        <end position="1289"/>
    </location>
</feature>
<dbReference type="Pfam" id="PF18797">
    <property type="entry name" value="APC_rep"/>
    <property type="match status" value="1"/>
</dbReference>
<feature type="region of interest" description="Disordered" evidence="4">
    <location>
        <begin position="1255"/>
        <end position="1300"/>
    </location>
</feature>
<feature type="region of interest" description="Disordered" evidence="4">
    <location>
        <begin position="1438"/>
        <end position="1468"/>
    </location>
</feature>
<protein>
    <recommendedName>
        <fullName evidence="6">Adenomatous polyposis coli protein basic domain-containing protein</fullName>
    </recommendedName>
</protein>
<feature type="compositionally biased region" description="Polar residues" evidence="4">
    <location>
        <begin position="141"/>
        <end position="152"/>
    </location>
</feature>
<dbReference type="GO" id="GO:0008013">
    <property type="term" value="F:beta-catenin binding"/>
    <property type="evidence" value="ECO:0007669"/>
    <property type="project" value="InterPro"/>
</dbReference>
<feature type="region of interest" description="Disordered" evidence="4">
    <location>
        <begin position="900"/>
        <end position="919"/>
    </location>
</feature>
<feature type="compositionally biased region" description="Basic and acidic residues" evidence="4">
    <location>
        <begin position="1611"/>
        <end position="1625"/>
    </location>
</feature>
<feature type="repeat" description="ARM" evidence="3">
    <location>
        <begin position="359"/>
        <end position="387"/>
    </location>
</feature>
<proteinExistence type="inferred from homology"/>
<keyword evidence="2" id="KW-0879">Wnt signaling pathway</keyword>
<evidence type="ECO:0008006" key="6">
    <source>
        <dbReference type="Google" id="ProtNLM"/>
    </source>
</evidence>
<feature type="region of interest" description="Disordered" evidence="4">
    <location>
        <begin position="818"/>
        <end position="859"/>
    </location>
</feature>
<reference evidence="5" key="1">
    <citation type="submission" date="2015-11" db="EMBL/GenBank/DDBJ databases">
        <title>De novo transcriptome assembly of four potential Pierce s Disease insect vectors from Arizona vineyards.</title>
        <authorList>
            <person name="Tassone E.E."/>
        </authorList>
    </citation>
    <scope>NUCLEOTIDE SEQUENCE</scope>
</reference>
<dbReference type="InterPro" id="IPR009223">
    <property type="entry name" value="APC_rpt"/>
</dbReference>
<dbReference type="GO" id="GO:0007399">
    <property type="term" value="P:nervous system development"/>
    <property type="evidence" value="ECO:0007669"/>
    <property type="project" value="TreeGrafter"/>
</dbReference>
<dbReference type="InterPro" id="IPR026818">
    <property type="entry name" value="Apc_fam"/>
</dbReference>
<evidence type="ECO:0000256" key="3">
    <source>
        <dbReference type="PROSITE-ProRule" id="PRU00259"/>
    </source>
</evidence>
<feature type="compositionally biased region" description="Basic and acidic residues" evidence="4">
    <location>
        <begin position="96"/>
        <end position="112"/>
    </location>
</feature>
<gene>
    <name evidence="5" type="ORF">g.22819</name>
</gene>
<dbReference type="InterPro" id="IPR041257">
    <property type="entry name" value="APC_rep"/>
</dbReference>
<feature type="compositionally biased region" description="Basic residues" evidence="4">
    <location>
        <begin position="1520"/>
        <end position="1530"/>
    </location>
</feature>
<dbReference type="GO" id="GO:0005881">
    <property type="term" value="C:cytoplasmic microtubule"/>
    <property type="evidence" value="ECO:0007669"/>
    <property type="project" value="TreeGrafter"/>
</dbReference>
<dbReference type="InterPro" id="IPR000225">
    <property type="entry name" value="Armadillo"/>
</dbReference>
<comment type="similarity">
    <text evidence="1">Belongs to the adenomatous polyposis coli (APC) family.</text>
</comment>
<dbReference type="Pfam" id="PF00514">
    <property type="entry name" value="Arm"/>
    <property type="match status" value="1"/>
</dbReference>
<dbReference type="InterPro" id="IPR016024">
    <property type="entry name" value="ARM-type_fold"/>
</dbReference>
<accession>A0A1B6ETN9</accession>
<dbReference type="InterPro" id="IPR009240">
    <property type="entry name" value="APC_15aa_rpt"/>
</dbReference>
<feature type="compositionally biased region" description="Low complexity" evidence="4">
    <location>
        <begin position="1759"/>
        <end position="1772"/>
    </location>
</feature>
<dbReference type="GO" id="GO:0016342">
    <property type="term" value="C:catenin complex"/>
    <property type="evidence" value="ECO:0007669"/>
    <property type="project" value="TreeGrafter"/>
</dbReference>
<dbReference type="GO" id="GO:0016477">
    <property type="term" value="P:cell migration"/>
    <property type="evidence" value="ECO:0007669"/>
    <property type="project" value="TreeGrafter"/>
</dbReference>
<dbReference type="Pfam" id="PF05972">
    <property type="entry name" value="APC_15aa"/>
    <property type="match status" value="2"/>
</dbReference>
<feature type="compositionally biased region" description="Low complexity" evidence="4">
    <location>
        <begin position="1708"/>
        <end position="1723"/>
    </location>
</feature>